<name>A0A1I1TTB5_9ACTN</name>
<evidence type="ECO:0000313" key="3">
    <source>
        <dbReference type="Proteomes" id="UP000198716"/>
    </source>
</evidence>
<keyword evidence="1" id="KW-1133">Transmembrane helix</keyword>
<feature type="transmembrane region" description="Helical" evidence="1">
    <location>
        <begin position="172"/>
        <end position="189"/>
    </location>
</feature>
<sequence length="225" mass="23243">MSDDLSVANAAARNRANGALWSGAALLLVGSVGVLSGAFAAFGFYHRLLNPFAHALTPWVLLAVLVSARRAPRTAVPRTIVCLLGAVVAFYVGKPLLYNTVYYPDAPDIGVQVNNLVMWCVLAMLTGAVLGAVFSAIGGASWSGSAATATAIALLLAATIEETGFGLADSDLPLLLCCGCAVLLTLHLADTRDGRLRRIGVLTLPLLVAGFVLVAAPDLLQGMTL</sequence>
<evidence type="ECO:0000313" key="2">
    <source>
        <dbReference type="EMBL" id="SFD61615.1"/>
    </source>
</evidence>
<protein>
    <submittedName>
        <fullName evidence="2">Uncharacterized protein</fullName>
    </submittedName>
</protein>
<keyword evidence="1" id="KW-0812">Transmembrane</keyword>
<evidence type="ECO:0000256" key="1">
    <source>
        <dbReference type="SAM" id="Phobius"/>
    </source>
</evidence>
<organism evidence="2 3">
    <name type="scientific">Actinopolyspora alba</name>
    <dbReference type="NCBI Taxonomy" id="673379"/>
    <lineage>
        <taxon>Bacteria</taxon>
        <taxon>Bacillati</taxon>
        <taxon>Actinomycetota</taxon>
        <taxon>Actinomycetes</taxon>
        <taxon>Actinopolysporales</taxon>
        <taxon>Actinopolysporaceae</taxon>
        <taxon>Actinopolyspora</taxon>
        <taxon>Actinopolyspora alba group</taxon>
    </lineage>
</organism>
<keyword evidence="1" id="KW-0472">Membrane</keyword>
<gene>
    <name evidence="2" type="ORF">SAMN04487819_101319</name>
</gene>
<feature type="transmembrane region" description="Helical" evidence="1">
    <location>
        <begin position="51"/>
        <end position="68"/>
    </location>
</feature>
<feature type="transmembrane region" description="Helical" evidence="1">
    <location>
        <begin position="141"/>
        <end position="160"/>
    </location>
</feature>
<keyword evidence="3" id="KW-1185">Reference proteome</keyword>
<feature type="transmembrane region" description="Helical" evidence="1">
    <location>
        <begin position="201"/>
        <end position="220"/>
    </location>
</feature>
<dbReference type="RefSeq" id="WP_092922622.1">
    <property type="nucleotide sequence ID" value="NZ_FOMZ01000001.1"/>
</dbReference>
<feature type="transmembrane region" description="Helical" evidence="1">
    <location>
        <begin position="20"/>
        <end position="45"/>
    </location>
</feature>
<reference evidence="3" key="1">
    <citation type="submission" date="2016-10" db="EMBL/GenBank/DDBJ databases">
        <authorList>
            <person name="Varghese N."/>
            <person name="Submissions S."/>
        </authorList>
    </citation>
    <scope>NUCLEOTIDE SEQUENCE [LARGE SCALE GENOMIC DNA]</scope>
    <source>
        <strain evidence="3">DSM 45004</strain>
    </source>
</reference>
<dbReference type="EMBL" id="FOMZ01000001">
    <property type="protein sequence ID" value="SFD61615.1"/>
    <property type="molecule type" value="Genomic_DNA"/>
</dbReference>
<dbReference type="AlphaFoldDB" id="A0A1I1TTB5"/>
<accession>A0A1I1TTB5</accession>
<feature type="transmembrane region" description="Helical" evidence="1">
    <location>
        <begin position="75"/>
        <end position="93"/>
    </location>
</feature>
<dbReference type="Proteomes" id="UP000198716">
    <property type="component" value="Unassembled WGS sequence"/>
</dbReference>
<proteinExistence type="predicted"/>
<feature type="transmembrane region" description="Helical" evidence="1">
    <location>
        <begin position="113"/>
        <end position="134"/>
    </location>
</feature>